<accession>A0A2J7RSF0</accession>
<reference evidence="1 2" key="1">
    <citation type="submission" date="2017-12" db="EMBL/GenBank/DDBJ databases">
        <title>Hemimetabolous genomes reveal molecular basis of termite eusociality.</title>
        <authorList>
            <person name="Harrison M.C."/>
            <person name="Jongepier E."/>
            <person name="Robertson H.M."/>
            <person name="Arning N."/>
            <person name="Bitard-Feildel T."/>
            <person name="Chao H."/>
            <person name="Childers C.P."/>
            <person name="Dinh H."/>
            <person name="Doddapaneni H."/>
            <person name="Dugan S."/>
            <person name="Gowin J."/>
            <person name="Greiner C."/>
            <person name="Han Y."/>
            <person name="Hu H."/>
            <person name="Hughes D.S.T."/>
            <person name="Huylmans A.-K."/>
            <person name="Kemena C."/>
            <person name="Kremer L.P.M."/>
            <person name="Lee S.L."/>
            <person name="Lopez-Ezquerra A."/>
            <person name="Mallet L."/>
            <person name="Monroy-Kuhn J.M."/>
            <person name="Moser A."/>
            <person name="Murali S.C."/>
            <person name="Muzny D.M."/>
            <person name="Otani S."/>
            <person name="Piulachs M.-D."/>
            <person name="Poelchau M."/>
            <person name="Qu J."/>
            <person name="Schaub F."/>
            <person name="Wada-Katsumata A."/>
            <person name="Worley K.C."/>
            <person name="Xie Q."/>
            <person name="Ylla G."/>
            <person name="Poulsen M."/>
            <person name="Gibbs R.A."/>
            <person name="Schal C."/>
            <person name="Richards S."/>
            <person name="Belles X."/>
            <person name="Korb J."/>
            <person name="Bornberg-Bauer E."/>
        </authorList>
    </citation>
    <scope>NUCLEOTIDE SEQUENCE [LARGE SCALE GENOMIC DNA]</scope>
    <source>
        <tissue evidence="1">Whole body</tissue>
    </source>
</reference>
<dbReference type="InterPro" id="IPR036397">
    <property type="entry name" value="RNaseH_sf"/>
</dbReference>
<proteinExistence type="predicted"/>
<dbReference type="InParanoid" id="A0A2J7RSF0"/>
<dbReference type="Gene3D" id="3.30.420.10">
    <property type="entry name" value="Ribonuclease H-like superfamily/Ribonuclease H"/>
    <property type="match status" value="2"/>
</dbReference>
<protein>
    <recommendedName>
        <fullName evidence="3">Mariner Mos1 transposase</fullName>
    </recommendedName>
</protein>
<dbReference type="Proteomes" id="UP000235965">
    <property type="component" value="Unassembled WGS sequence"/>
</dbReference>
<sequence>MVHRILTKGLHMRRVSAKFVPRLLGDDQRENRVNVCCDVKSEVQNDPEFLKRIVTGDESWCYGYDPESKQSSSHLKGKRFRDVDEVKENTLKALNSIQPQEFQHCFEQWQKRWDKCINAHGQYFEGD</sequence>
<gene>
    <name evidence="1" type="ORF">B7P43_G13699</name>
</gene>
<evidence type="ECO:0000313" key="2">
    <source>
        <dbReference type="Proteomes" id="UP000235965"/>
    </source>
</evidence>
<comment type="caution">
    <text evidence="1">The sequence shown here is derived from an EMBL/GenBank/DDBJ whole genome shotgun (WGS) entry which is preliminary data.</text>
</comment>
<organism evidence="1 2">
    <name type="scientific">Cryptotermes secundus</name>
    <dbReference type="NCBI Taxonomy" id="105785"/>
    <lineage>
        <taxon>Eukaryota</taxon>
        <taxon>Metazoa</taxon>
        <taxon>Ecdysozoa</taxon>
        <taxon>Arthropoda</taxon>
        <taxon>Hexapoda</taxon>
        <taxon>Insecta</taxon>
        <taxon>Pterygota</taxon>
        <taxon>Neoptera</taxon>
        <taxon>Polyneoptera</taxon>
        <taxon>Dictyoptera</taxon>
        <taxon>Blattodea</taxon>
        <taxon>Blattoidea</taxon>
        <taxon>Termitoidae</taxon>
        <taxon>Kalotermitidae</taxon>
        <taxon>Cryptotermitinae</taxon>
        <taxon>Cryptotermes</taxon>
    </lineage>
</organism>
<keyword evidence="2" id="KW-1185">Reference proteome</keyword>
<evidence type="ECO:0000313" key="1">
    <source>
        <dbReference type="EMBL" id="PNF43749.1"/>
    </source>
</evidence>
<dbReference type="STRING" id="105785.A0A2J7RSF0"/>
<dbReference type="PANTHER" id="PTHR46060:SF1">
    <property type="entry name" value="MARINER MOS1 TRANSPOSASE-LIKE PROTEIN"/>
    <property type="match status" value="1"/>
</dbReference>
<dbReference type="GO" id="GO:0003676">
    <property type="term" value="F:nucleic acid binding"/>
    <property type="evidence" value="ECO:0007669"/>
    <property type="project" value="InterPro"/>
</dbReference>
<evidence type="ECO:0008006" key="3">
    <source>
        <dbReference type="Google" id="ProtNLM"/>
    </source>
</evidence>
<dbReference type="EMBL" id="NEVH01000260">
    <property type="protein sequence ID" value="PNF43749.1"/>
    <property type="molecule type" value="Genomic_DNA"/>
</dbReference>
<dbReference type="InterPro" id="IPR052709">
    <property type="entry name" value="Transposase-MT_Hybrid"/>
</dbReference>
<name>A0A2J7RSF0_9NEOP</name>
<dbReference type="PANTHER" id="PTHR46060">
    <property type="entry name" value="MARINER MOS1 TRANSPOSASE-LIKE PROTEIN"/>
    <property type="match status" value="1"/>
</dbReference>
<dbReference type="AlphaFoldDB" id="A0A2J7RSF0"/>